<organism evidence="3 4">
    <name type="scientific">Myriangium duriaei CBS 260.36</name>
    <dbReference type="NCBI Taxonomy" id="1168546"/>
    <lineage>
        <taxon>Eukaryota</taxon>
        <taxon>Fungi</taxon>
        <taxon>Dikarya</taxon>
        <taxon>Ascomycota</taxon>
        <taxon>Pezizomycotina</taxon>
        <taxon>Dothideomycetes</taxon>
        <taxon>Dothideomycetidae</taxon>
        <taxon>Myriangiales</taxon>
        <taxon>Myriangiaceae</taxon>
        <taxon>Myriangium</taxon>
    </lineage>
</organism>
<name>A0A9P4J093_9PEZI</name>
<dbReference type="InterPro" id="IPR037802">
    <property type="entry name" value="SGF29"/>
</dbReference>
<dbReference type="OrthoDB" id="10265994at2759"/>
<dbReference type="Proteomes" id="UP000799439">
    <property type="component" value="Unassembled WGS sequence"/>
</dbReference>
<feature type="compositionally biased region" description="Low complexity" evidence="1">
    <location>
        <begin position="132"/>
        <end position="141"/>
    </location>
</feature>
<reference evidence="3" key="1">
    <citation type="journal article" date="2020" name="Stud. Mycol.">
        <title>101 Dothideomycetes genomes: a test case for predicting lifestyles and emergence of pathogens.</title>
        <authorList>
            <person name="Haridas S."/>
            <person name="Albert R."/>
            <person name="Binder M."/>
            <person name="Bloem J."/>
            <person name="Labutti K."/>
            <person name="Salamov A."/>
            <person name="Andreopoulos B."/>
            <person name="Baker S."/>
            <person name="Barry K."/>
            <person name="Bills G."/>
            <person name="Bluhm B."/>
            <person name="Cannon C."/>
            <person name="Castanera R."/>
            <person name="Culley D."/>
            <person name="Daum C."/>
            <person name="Ezra D."/>
            <person name="Gonzalez J."/>
            <person name="Henrissat B."/>
            <person name="Kuo A."/>
            <person name="Liang C."/>
            <person name="Lipzen A."/>
            <person name="Lutzoni F."/>
            <person name="Magnuson J."/>
            <person name="Mondo S."/>
            <person name="Nolan M."/>
            <person name="Ohm R."/>
            <person name="Pangilinan J."/>
            <person name="Park H.-J."/>
            <person name="Ramirez L."/>
            <person name="Alfaro M."/>
            <person name="Sun H."/>
            <person name="Tritt A."/>
            <person name="Yoshinaga Y."/>
            <person name="Zwiers L.-H."/>
            <person name="Turgeon B."/>
            <person name="Goodwin S."/>
            <person name="Spatafora J."/>
            <person name="Crous P."/>
            <person name="Grigoriev I."/>
        </authorList>
    </citation>
    <scope>NUCLEOTIDE SEQUENCE</scope>
    <source>
        <strain evidence="3">CBS 260.36</strain>
    </source>
</reference>
<dbReference type="PROSITE" id="PS51518">
    <property type="entry name" value="SGF29_C"/>
    <property type="match status" value="1"/>
</dbReference>
<feature type="compositionally biased region" description="Polar residues" evidence="1">
    <location>
        <begin position="236"/>
        <end position="249"/>
    </location>
</feature>
<evidence type="ECO:0000313" key="4">
    <source>
        <dbReference type="Proteomes" id="UP000799439"/>
    </source>
</evidence>
<gene>
    <name evidence="3" type="ORF">K461DRAFT_279855</name>
</gene>
<protein>
    <recommendedName>
        <fullName evidence="2">SGF29 C-terminal domain-containing protein</fullName>
    </recommendedName>
</protein>
<evidence type="ECO:0000259" key="2">
    <source>
        <dbReference type="PROSITE" id="PS51518"/>
    </source>
</evidence>
<dbReference type="InterPro" id="IPR047288">
    <property type="entry name" value="Tudor_SGF29_rpt1"/>
</dbReference>
<proteinExistence type="predicted"/>
<dbReference type="AlphaFoldDB" id="A0A9P4J093"/>
<comment type="caution">
    <text evidence="3">The sequence shown here is derived from an EMBL/GenBank/DDBJ whole genome shotgun (WGS) entry which is preliminary data.</text>
</comment>
<dbReference type="PANTHER" id="PTHR21539:SF0">
    <property type="entry name" value="SAGA-ASSOCIATED FACTOR 29"/>
    <property type="match status" value="1"/>
</dbReference>
<keyword evidence="4" id="KW-1185">Reference proteome</keyword>
<dbReference type="Pfam" id="PF07039">
    <property type="entry name" value="SGF29_Tudor"/>
    <property type="match status" value="1"/>
</dbReference>
<dbReference type="CDD" id="cd20393">
    <property type="entry name" value="Tudor_SGF29_rpt1"/>
    <property type="match status" value="1"/>
</dbReference>
<dbReference type="GO" id="GO:0000124">
    <property type="term" value="C:SAGA complex"/>
    <property type="evidence" value="ECO:0007669"/>
    <property type="project" value="InterPro"/>
</dbReference>
<evidence type="ECO:0000256" key="1">
    <source>
        <dbReference type="SAM" id="MobiDB-lite"/>
    </source>
</evidence>
<feature type="region of interest" description="Disordered" evidence="1">
    <location>
        <begin position="125"/>
        <end position="249"/>
    </location>
</feature>
<feature type="compositionally biased region" description="Low complexity" evidence="1">
    <location>
        <begin position="218"/>
        <end position="235"/>
    </location>
</feature>
<accession>A0A9P4J093</accession>
<dbReference type="Gene3D" id="2.30.30.140">
    <property type="match status" value="1"/>
</dbReference>
<dbReference type="EMBL" id="ML996088">
    <property type="protein sequence ID" value="KAF2151082.1"/>
    <property type="molecule type" value="Genomic_DNA"/>
</dbReference>
<sequence>MSRTRQPRTNHSQDADEERRLWTQIKAEAKKIDTLIAKSGSIGNEIVEIEKQQALLVEADKPSDATLDDRLETLYREDVRLSEQIQHMIEGQSEGMSLLDTIRILQALRENADDNAPLSVSMARSASATNGASKSRSATAVAKRKAAATTDDGDDSAAPSPRVSGGRLTAGPGRDKSSARGGSAAPSIREASVKIEDAESVASSDHGGAPSKAGSEAGSLTLTTGGKDGKGPPSTAASTGSGTPLTPTAMSTAQRLGLTMGAMVFYRNKGRAAEGEGILCRVTSVIGEGKQRRYEIQDADPDPQPGTGELPAPYRASVNNLIPIPTSNVGLSDLGKGKNVLAQYPDTTTFYKAEVSTTWRAKDVNADRGAFVKLRFEGEVDDIKDTQVERRFVIPDVK</sequence>
<dbReference type="InterPro" id="IPR010750">
    <property type="entry name" value="SGF29_tudor-like_dom"/>
</dbReference>
<evidence type="ECO:0000313" key="3">
    <source>
        <dbReference type="EMBL" id="KAF2151082.1"/>
    </source>
</evidence>
<feature type="domain" description="SGF29 C-terminal" evidence="2">
    <location>
        <begin position="254"/>
        <end position="398"/>
    </location>
</feature>
<dbReference type="PANTHER" id="PTHR21539">
    <property type="entry name" value="SAGA-ASSOCIATED FACTOR 29"/>
    <property type="match status" value="1"/>
</dbReference>